<dbReference type="InterPro" id="IPR001048">
    <property type="entry name" value="Asp/Glu/Uridylate_kinase"/>
</dbReference>
<evidence type="ECO:0000256" key="2">
    <source>
        <dbReference type="ARBA" id="ARBA00011066"/>
    </source>
</evidence>
<comment type="catalytic activity">
    <reaction evidence="7">
        <text>hydrogencarbonate + NH4(+) + ATP = carbamoyl phosphate + ADP + H2O + H(+)</text>
        <dbReference type="Rhea" id="RHEA:10152"/>
        <dbReference type="ChEBI" id="CHEBI:15377"/>
        <dbReference type="ChEBI" id="CHEBI:15378"/>
        <dbReference type="ChEBI" id="CHEBI:17544"/>
        <dbReference type="ChEBI" id="CHEBI:28938"/>
        <dbReference type="ChEBI" id="CHEBI:30616"/>
        <dbReference type="ChEBI" id="CHEBI:58228"/>
        <dbReference type="ChEBI" id="CHEBI:456216"/>
        <dbReference type="EC" id="2.7.2.2"/>
    </reaction>
</comment>
<keyword evidence="6 8" id="KW-0418">Kinase</keyword>
<dbReference type="CDD" id="cd04235">
    <property type="entry name" value="AAK_CK"/>
    <property type="match status" value="1"/>
</dbReference>
<evidence type="ECO:0000313" key="10">
    <source>
        <dbReference type="EMBL" id="PXV93823.1"/>
    </source>
</evidence>
<proteinExistence type="inferred from homology"/>
<dbReference type="PIRSF" id="PIRSF000723">
    <property type="entry name" value="Carbamate_kin"/>
    <property type="match status" value="1"/>
</dbReference>
<dbReference type="Gene3D" id="3.40.1160.10">
    <property type="entry name" value="Acetylglutamate kinase-like"/>
    <property type="match status" value="1"/>
</dbReference>
<dbReference type="Pfam" id="PF00696">
    <property type="entry name" value="AA_kinase"/>
    <property type="match status" value="1"/>
</dbReference>
<dbReference type="GO" id="GO:0019546">
    <property type="term" value="P:L-arginine deiminase pathway"/>
    <property type="evidence" value="ECO:0007669"/>
    <property type="project" value="TreeGrafter"/>
</dbReference>
<evidence type="ECO:0000259" key="9">
    <source>
        <dbReference type="Pfam" id="PF00696"/>
    </source>
</evidence>
<evidence type="ECO:0000256" key="3">
    <source>
        <dbReference type="ARBA" id="ARBA00013070"/>
    </source>
</evidence>
<dbReference type="EMBL" id="QICS01000002">
    <property type="protein sequence ID" value="PXV93823.1"/>
    <property type="molecule type" value="Genomic_DNA"/>
</dbReference>
<dbReference type="AlphaFoldDB" id="A0A318EVQ1"/>
<dbReference type="PANTHER" id="PTHR30409:SF1">
    <property type="entry name" value="CARBAMATE KINASE-RELATED"/>
    <property type="match status" value="1"/>
</dbReference>
<organism evidence="10 11">
    <name type="scientific">Lachnotalea glycerini</name>
    <dbReference type="NCBI Taxonomy" id="1763509"/>
    <lineage>
        <taxon>Bacteria</taxon>
        <taxon>Bacillati</taxon>
        <taxon>Bacillota</taxon>
        <taxon>Clostridia</taxon>
        <taxon>Lachnospirales</taxon>
        <taxon>Lachnospiraceae</taxon>
        <taxon>Lachnotalea</taxon>
    </lineage>
</organism>
<dbReference type="PRINTS" id="PR01469">
    <property type="entry name" value="CARBMTKINASE"/>
</dbReference>
<evidence type="ECO:0000256" key="1">
    <source>
        <dbReference type="ARBA" id="ARBA00005118"/>
    </source>
</evidence>
<dbReference type="UniPathway" id="UPA00996">
    <property type="reaction ID" value="UER00366"/>
</dbReference>
<keyword evidence="5 8" id="KW-0808">Transferase</keyword>
<dbReference type="PANTHER" id="PTHR30409">
    <property type="entry name" value="CARBAMATE KINASE"/>
    <property type="match status" value="1"/>
</dbReference>
<dbReference type="InterPro" id="IPR003964">
    <property type="entry name" value="Carb_kinase"/>
</dbReference>
<feature type="domain" description="Aspartate/glutamate/uridylate kinase" evidence="9">
    <location>
        <begin position="10"/>
        <end position="291"/>
    </location>
</feature>
<evidence type="ECO:0000256" key="5">
    <source>
        <dbReference type="ARBA" id="ARBA00022679"/>
    </source>
</evidence>
<keyword evidence="4" id="KW-0056">Arginine metabolism</keyword>
<comment type="similarity">
    <text evidence="2 8">Belongs to the carbamate kinase family.</text>
</comment>
<evidence type="ECO:0000256" key="7">
    <source>
        <dbReference type="ARBA" id="ARBA00048467"/>
    </source>
</evidence>
<sequence length="317" mass="34674">MRREDSMKKKRVVIALGGNALGKDYEEQKEAVAKTAKVIVDLVEQDMEIIITHGNGPQVGMIQTAMNNLITVHENYKETPLPTCVAMSQGFIGIDLQNAIKYELYCRNITKKVSTILSQVEVDSKDEAFKNPTKPIGNFLTKEEAQLNEQKGVQCIEDAGRGYRIVVASPMPKRIIELGTIKTLLNAGHIVITCGGGGIPVIDREGKLVGVNAVIDKDNVSSLLASQLDSDYLIILTAVEKVAINFGKENQEWLSDITVLEAKEYIKQEQFAKGSMLPKIEAAIKFAESGEERHTLITLLDKAALGIAGKTGTVIHN</sequence>
<evidence type="ECO:0000256" key="4">
    <source>
        <dbReference type="ARBA" id="ARBA00022503"/>
    </source>
</evidence>
<dbReference type="SUPFAM" id="SSF53633">
    <property type="entry name" value="Carbamate kinase-like"/>
    <property type="match status" value="1"/>
</dbReference>
<comment type="caution">
    <text evidence="10">The sequence shown here is derived from an EMBL/GenBank/DDBJ whole genome shotgun (WGS) entry which is preliminary data.</text>
</comment>
<gene>
    <name evidence="10" type="ORF">C8E03_102598</name>
</gene>
<evidence type="ECO:0000313" key="11">
    <source>
        <dbReference type="Proteomes" id="UP000247523"/>
    </source>
</evidence>
<dbReference type="GO" id="GO:0005829">
    <property type="term" value="C:cytosol"/>
    <property type="evidence" value="ECO:0007669"/>
    <property type="project" value="TreeGrafter"/>
</dbReference>
<dbReference type="NCBIfam" id="NF009007">
    <property type="entry name" value="PRK12352.1"/>
    <property type="match status" value="1"/>
</dbReference>
<dbReference type="InterPro" id="IPR036393">
    <property type="entry name" value="AceGlu_kinase-like_sf"/>
</dbReference>
<accession>A0A318EVQ1</accession>
<dbReference type="GO" id="GO:0008804">
    <property type="term" value="F:carbamate kinase activity"/>
    <property type="evidence" value="ECO:0007669"/>
    <property type="project" value="UniProtKB-EC"/>
</dbReference>
<evidence type="ECO:0000256" key="6">
    <source>
        <dbReference type="ARBA" id="ARBA00022777"/>
    </source>
</evidence>
<comment type="pathway">
    <text evidence="1">Metabolic intermediate metabolism; carbamoyl phosphate degradation; CO(2) and NH(3) from carbamoyl phosphate: step 1/1.</text>
</comment>
<reference evidence="10 11" key="1">
    <citation type="submission" date="2018-05" db="EMBL/GenBank/DDBJ databases">
        <title>Genomic Encyclopedia of Type Strains, Phase IV (KMG-IV): sequencing the most valuable type-strain genomes for metagenomic binning, comparative biology and taxonomic classification.</title>
        <authorList>
            <person name="Goeker M."/>
        </authorList>
    </citation>
    <scope>NUCLEOTIDE SEQUENCE [LARGE SCALE GENOMIC DNA]</scope>
    <source>
        <strain evidence="10 11">DSM 28816</strain>
    </source>
</reference>
<evidence type="ECO:0000256" key="8">
    <source>
        <dbReference type="PIRNR" id="PIRNR000723"/>
    </source>
</evidence>
<name>A0A318EVQ1_9FIRM</name>
<dbReference type="Proteomes" id="UP000247523">
    <property type="component" value="Unassembled WGS sequence"/>
</dbReference>
<protein>
    <recommendedName>
        <fullName evidence="3 8">Carbamate kinase</fullName>
    </recommendedName>
</protein>
<dbReference type="FunFam" id="3.40.1160.10:FF:000007">
    <property type="entry name" value="Carbamate kinase"/>
    <property type="match status" value="1"/>
</dbReference>